<dbReference type="InterPro" id="IPR003772">
    <property type="entry name" value="YceD"/>
</dbReference>
<sequence>MKDLKDFNVPFVGLKEGSHLFEYHIDKTFFEAFQFDEYNDSNVTCNIELTKKSTLMEFFFKVKGNVNVPCDITNEFFDQSIEGELKLVVKFGHEYNDDNIDILIIPHDSYQVNIAQYIYELIVLSVPSKRIHPKVADGTMESEALKKLEELRIKDNNNNTVEEKTTDPRWDKLKDLLTDK</sequence>
<proteinExistence type="predicted"/>
<protein>
    <submittedName>
        <fullName evidence="1">Uncharacterized metal-binding protein YceD, DUF177 family</fullName>
    </submittedName>
</protein>
<dbReference type="Pfam" id="PF02620">
    <property type="entry name" value="YceD"/>
    <property type="match status" value="1"/>
</dbReference>
<comment type="caution">
    <text evidence="1">The sequence shown here is derived from an EMBL/GenBank/DDBJ whole genome shotgun (WGS) entry which is preliminary data.</text>
</comment>
<keyword evidence="2" id="KW-1185">Reference proteome</keyword>
<dbReference type="RefSeq" id="WP_348702595.1">
    <property type="nucleotide sequence ID" value="NZ_CAXIYA010000005.1"/>
</dbReference>
<gene>
    <name evidence="1" type="ORF">T190115A13A_110120</name>
</gene>
<dbReference type="EMBL" id="CAXJRC010000002">
    <property type="protein sequence ID" value="CAL2104984.1"/>
    <property type="molecule type" value="Genomic_DNA"/>
</dbReference>
<reference evidence="1 2" key="1">
    <citation type="submission" date="2024-05" db="EMBL/GenBank/DDBJ databases">
        <authorList>
            <person name="Duchaud E."/>
        </authorList>
    </citation>
    <scope>NUCLEOTIDE SEQUENCE [LARGE SCALE GENOMIC DNA]</scope>
    <source>
        <strain evidence="1">Ena-SAMPLE-TAB-13-05-2024-13:56:06:370-140305</strain>
    </source>
</reference>
<evidence type="ECO:0000313" key="2">
    <source>
        <dbReference type="Proteomes" id="UP001497602"/>
    </source>
</evidence>
<organism evidence="1 2">
    <name type="scientific">Tenacibaculum vairaonense</name>
    <dbReference type="NCBI Taxonomy" id="3137860"/>
    <lineage>
        <taxon>Bacteria</taxon>
        <taxon>Pseudomonadati</taxon>
        <taxon>Bacteroidota</taxon>
        <taxon>Flavobacteriia</taxon>
        <taxon>Flavobacteriales</taxon>
        <taxon>Flavobacteriaceae</taxon>
        <taxon>Tenacibaculum</taxon>
    </lineage>
</organism>
<evidence type="ECO:0000313" key="1">
    <source>
        <dbReference type="EMBL" id="CAL2104984.1"/>
    </source>
</evidence>
<name>A0ABM9PHA3_9FLAO</name>
<dbReference type="Proteomes" id="UP001497602">
    <property type="component" value="Unassembled WGS sequence"/>
</dbReference>
<accession>A0ABM9PHA3</accession>